<comment type="caution">
    <text evidence="1">The sequence shown here is derived from an EMBL/GenBank/DDBJ whole genome shotgun (WGS) entry which is preliminary data.</text>
</comment>
<dbReference type="Proteomes" id="UP001314229">
    <property type="component" value="Unassembled WGS sequence"/>
</dbReference>
<reference evidence="1 2" key="1">
    <citation type="submission" date="2024-01" db="EMBL/GenBank/DDBJ databases">
        <authorList>
            <person name="Alioto T."/>
            <person name="Alioto T."/>
            <person name="Gomez Garrido J."/>
        </authorList>
    </citation>
    <scope>NUCLEOTIDE SEQUENCE [LARGE SCALE GENOMIC DNA]</scope>
</reference>
<evidence type="ECO:0000313" key="2">
    <source>
        <dbReference type="Proteomes" id="UP001314229"/>
    </source>
</evidence>
<evidence type="ECO:0000313" key="1">
    <source>
        <dbReference type="EMBL" id="CAK6969921.1"/>
    </source>
</evidence>
<name>A0AAV1PDE9_SCOSC</name>
<protein>
    <submittedName>
        <fullName evidence="1">Uncharacterized protein</fullName>
    </submittedName>
</protein>
<organism evidence="1 2">
    <name type="scientific">Scomber scombrus</name>
    <name type="common">Atlantic mackerel</name>
    <name type="synonym">Scomber vernalis</name>
    <dbReference type="NCBI Taxonomy" id="13677"/>
    <lineage>
        <taxon>Eukaryota</taxon>
        <taxon>Metazoa</taxon>
        <taxon>Chordata</taxon>
        <taxon>Craniata</taxon>
        <taxon>Vertebrata</taxon>
        <taxon>Euteleostomi</taxon>
        <taxon>Actinopterygii</taxon>
        <taxon>Neopterygii</taxon>
        <taxon>Teleostei</taxon>
        <taxon>Neoteleostei</taxon>
        <taxon>Acanthomorphata</taxon>
        <taxon>Pelagiaria</taxon>
        <taxon>Scombriformes</taxon>
        <taxon>Scombridae</taxon>
        <taxon>Scomber</taxon>
    </lineage>
</organism>
<proteinExistence type="predicted"/>
<keyword evidence="2" id="KW-1185">Reference proteome</keyword>
<dbReference type="AlphaFoldDB" id="A0AAV1PDE9"/>
<dbReference type="EMBL" id="CAWUFR010000144">
    <property type="protein sequence ID" value="CAK6969921.1"/>
    <property type="molecule type" value="Genomic_DNA"/>
</dbReference>
<accession>A0AAV1PDE9</accession>
<gene>
    <name evidence="1" type="ORF">FSCOSCO3_A029173</name>
</gene>
<sequence>MYQLCFTDDDRWSDVFMTGVRLEKRGFTVVSCSQHNSKAFYEEPPISIACQQDRPTVTTHELLINRPLILYLVTVIYHVSGCSAEI</sequence>